<dbReference type="GO" id="GO:0006098">
    <property type="term" value="P:pentose-phosphate shunt"/>
    <property type="evidence" value="ECO:0007669"/>
    <property type="project" value="TreeGrafter"/>
</dbReference>
<dbReference type="Gene3D" id="3.40.50.970">
    <property type="match status" value="2"/>
</dbReference>
<feature type="binding site" evidence="14">
    <location>
        <position position="71"/>
    </location>
    <ligand>
        <name>substrate</name>
    </ligand>
</feature>
<organism evidence="19 20">
    <name type="scientific">Denitrobaculum tricleocarpae</name>
    <dbReference type="NCBI Taxonomy" id="2591009"/>
    <lineage>
        <taxon>Bacteria</taxon>
        <taxon>Pseudomonadati</taxon>
        <taxon>Pseudomonadota</taxon>
        <taxon>Alphaproteobacteria</taxon>
        <taxon>Rhodospirillales</taxon>
        <taxon>Rhodospirillaceae</taxon>
        <taxon>Denitrobaculum</taxon>
    </lineage>
</organism>
<evidence type="ECO:0000256" key="2">
    <source>
        <dbReference type="ARBA" id="ARBA00001941"/>
    </source>
</evidence>
<evidence type="ECO:0000256" key="17">
    <source>
        <dbReference type="PIRSR" id="PIRSR605478-5"/>
    </source>
</evidence>
<dbReference type="InterPro" id="IPR005478">
    <property type="entry name" value="Transketolase_bac-like"/>
</dbReference>
<accession>A0A545TWZ4</accession>
<proteinExistence type="inferred from homology"/>
<dbReference type="PROSITE" id="PS00802">
    <property type="entry name" value="TRANSKETOLASE_2"/>
    <property type="match status" value="1"/>
</dbReference>
<dbReference type="InterPro" id="IPR049557">
    <property type="entry name" value="Transketolase_CS"/>
</dbReference>
<name>A0A545TWZ4_9PROT</name>
<dbReference type="EC" id="2.2.1.1" evidence="5 12"/>
<comment type="cofactor">
    <cofactor evidence="1">
        <name>Ca(2+)</name>
        <dbReference type="ChEBI" id="CHEBI:29108"/>
    </cofactor>
</comment>
<feature type="binding site" evidence="14">
    <location>
        <position position="501"/>
    </location>
    <ligand>
        <name>substrate</name>
    </ligand>
</feature>
<sequence length="701" mass="73950">MLRANLVRSPASSAFPAAGEWLSPMTVDTLMNTLQSGSSGSKGDLAANHKDMANALRALSMDAVQQANSGHPGMPMGMADVATVLYSQFLKFDPARPDWADRDRFVLSAGHGSMLLYSLLHLTDYPEMTLDQLKNFRQLGSLTAGHPEVGHAPGIETTTGPLGQGLANAVGMALAERLLNARFGDAAVDHHTYVIAGDGCLMEGISHEAISLAGHLGLSKLIVLFDDNGISIDGPTSLSVSDDQAKRFEASGWDCFTADGHDPEAIAAAIAAAKASSRPAMIACKTAIGFGSPNKAGKNSAHGAPLGVDEITATREALGWPHAAFEIPDDVRAAWQATGAAGAEASAAWDQRMAGLDAADRAELERRMAGDLPADWQDSFRAYKEKLAEEQPKLATRVSSQKALDVLAEAIPELIGGSADLTGSNNTKAASQKPVTRDNFSGDYIYYGVREHGMAAAMNGMALHGGVLPYGGTFLVFTDYCRPSIRLSALMQQRVVYVMTHDSIGLGEDGPTHQPVEHLAALRAIPGLQVFRPADAIETAECWELALQSSDAPSVIALTRQGLPSVRKDVSENLSGHGAYILSPAEGERQATLIASGSEVELALKAQEMLAADGISAAVVSIPCWELFAAQSQGYRDEVLGPDSLRIAIEAALPFGWERWIGSDGGFVGMQGFGASAPAGDLFAHFKITPEAVVENVKARL</sequence>
<evidence type="ECO:0000256" key="8">
    <source>
        <dbReference type="ARBA" id="ARBA00022837"/>
    </source>
</evidence>
<evidence type="ECO:0000256" key="15">
    <source>
        <dbReference type="PIRSR" id="PIRSR605478-3"/>
    </source>
</evidence>
<feature type="binding site" evidence="16">
    <location>
        <position position="230"/>
    </location>
    <ligand>
        <name>Mg(2+)</name>
        <dbReference type="ChEBI" id="CHEBI:18420"/>
    </ligand>
</feature>
<evidence type="ECO:0000256" key="9">
    <source>
        <dbReference type="ARBA" id="ARBA00022842"/>
    </source>
</evidence>
<dbReference type="OrthoDB" id="8732661at2"/>
<feature type="binding site" evidence="15">
    <location>
        <position position="228"/>
    </location>
    <ligand>
        <name>thiamine diphosphate</name>
        <dbReference type="ChEBI" id="CHEBI:58937"/>
    </ligand>
</feature>
<evidence type="ECO:0000256" key="14">
    <source>
        <dbReference type="PIRSR" id="PIRSR605478-2"/>
    </source>
</evidence>
<keyword evidence="20" id="KW-1185">Reference proteome</keyword>
<dbReference type="SUPFAM" id="SSF52518">
    <property type="entry name" value="Thiamin diphosphate-binding fold (THDP-binding)"/>
    <property type="match status" value="2"/>
</dbReference>
<dbReference type="EMBL" id="VHSH01000002">
    <property type="protein sequence ID" value="TQV81730.1"/>
    <property type="molecule type" value="Genomic_DNA"/>
</dbReference>
<comment type="cofactor">
    <cofactor evidence="2">
        <name>Co(2+)</name>
        <dbReference type="ChEBI" id="CHEBI:48828"/>
    </cofactor>
</comment>
<evidence type="ECO:0000256" key="5">
    <source>
        <dbReference type="ARBA" id="ARBA00013152"/>
    </source>
</evidence>
<feature type="binding site" evidence="16">
    <location>
        <position position="228"/>
    </location>
    <ligand>
        <name>Mg(2+)</name>
        <dbReference type="ChEBI" id="CHEBI:18420"/>
    </ligand>
</feature>
<feature type="domain" description="Transketolase-like pyrimidine-binding" evidence="18">
    <location>
        <begin position="394"/>
        <end position="566"/>
    </location>
</feature>
<evidence type="ECO:0000256" key="12">
    <source>
        <dbReference type="NCBIfam" id="TIGR00232"/>
    </source>
</evidence>
<dbReference type="Gene3D" id="3.40.50.920">
    <property type="match status" value="1"/>
</dbReference>
<comment type="caution">
    <text evidence="19">The sequence shown here is derived from an EMBL/GenBank/DDBJ whole genome shotgun (WGS) entry which is preliminary data.</text>
</comment>
<dbReference type="SMART" id="SM00861">
    <property type="entry name" value="Transket_pyr"/>
    <property type="match status" value="1"/>
</dbReference>
<evidence type="ECO:0000313" key="19">
    <source>
        <dbReference type="EMBL" id="TQV81730.1"/>
    </source>
</evidence>
<dbReference type="PANTHER" id="PTHR43522">
    <property type="entry name" value="TRANSKETOLASE"/>
    <property type="match status" value="1"/>
</dbReference>
<feature type="binding site" evidence="16">
    <location>
        <position position="198"/>
    </location>
    <ligand>
        <name>Mg(2+)</name>
        <dbReference type="ChEBI" id="CHEBI:18420"/>
    </ligand>
</feature>
<feature type="binding site" evidence="15">
    <location>
        <begin position="160"/>
        <end position="162"/>
    </location>
    <ligand>
        <name>thiamine diphosphate</name>
        <dbReference type="ChEBI" id="CHEBI:58937"/>
    </ligand>
</feature>
<dbReference type="PANTHER" id="PTHR43522:SF2">
    <property type="entry name" value="TRANSKETOLASE 1-RELATED"/>
    <property type="match status" value="1"/>
</dbReference>
<evidence type="ECO:0000256" key="6">
    <source>
        <dbReference type="ARBA" id="ARBA00022679"/>
    </source>
</evidence>
<comment type="similarity">
    <text evidence="3">Belongs to the transketolase family.</text>
</comment>
<dbReference type="AlphaFoldDB" id="A0A545TWZ4"/>
<dbReference type="NCBIfam" id="TIGR00232">
    <property type="entry name" value="tktlase_bact"/>
    <property type="match status" value="1"/>
</dbReference>
<feature type="binding site" evidence="14">
    <location>
        <position position="302"/>
    </location>
    <ligand>
        <name>substrate</name>
    </ligand>
</feature>
<feature type="binding site" evidence="14">
    <location>
        <position position="560"/>
    </location>
    <ligand>
        <name>substrate</name>
    </ligand>
</feature>
<dbReference type="InterPro" id="IPR005474">
    <property type="entry name" value="Transketolase_N"/>
</dbReference>
<evidence type="ECO:0000256" key="10">
    <source>
        <dbReference type="ARBA" id="ARBA00023052"/>
    </source>
</evidence>
<feature type="active site" description="Proton donor" evidence="13">
    <location>
        <position position="451"/>
    </location>
</feature>
<feature type="binding site" evidence="14">
    <location>
        <position position="509"/>
    </location>
    <ligand>
        <name>substrate</name>
    </ligand>
</feature>
<comment type="cofactor">
    <cofactor evidence="15">
        <name>thiamine diphosphate</name>
        <dbReference type="ChEBI" id="CHEBI:58937"/>
    </cofactor>
    <text evidence="15">Binds 1 thiamine pyrophosphate per subunit. During the reaction, the substrate forms a covalent intermediate with the cofactor.</text>
</comment>
<dbReference type="PROSITE" id="PS00801">
    <property type="entry name" value="TRANSKETOLASE_1"/>
    <property type="match status" value="1"/>
</dbReference>
<evidence type="ECO:0000256" key="4">
    <source>
        <dbReference type="ARBA" id="ARBA00011738"/>
    </source>
</evidence>
<dbReference type="InterPro" id="IPR005475">
    <property type="entry name" value="Transketolase-like_Pyr-bd"/>
</dbReference>
<feature type="binding site" evidence="14">
    <location>
        <position position="513"/>
    </location>
    <ligand>
        <name>substrate</name>
    </ligand>
</feature>
<dbReference type="FunFam" id="3.40.50.970:FF:000004">
    <property type="entry name" value="Transketolase"/>
    <property type="match status" value="1"/>
</dbReference>
<dbReference type="CDD" id="cd02012">
    <property type="entry name" value="TPP_TK"/>
    <property type="match status" value="1"/>
</dbReference>
<dbReference type="GO" id="GO:0046872">
    <property type="term" value="F:metal ion binding"/>
    <property type="evidence" value="ECO:0007669"/>
    <property type="project" value="UniProtKB-KW"/>
</dbReference>
<dbReference type="GO" id="GO:0004802">
    <property type="term" value="F:transketolase activity"/>
    <property type="evidence" value="ECO:0007669"/>
    <property type="project" value="UniProtKB-UniRule"/>
</dbReference>
<dbReference type="Pfam" id="PF00456">
    <property type="entry name" value="Transketolase_N"/>
    <property type="match status" value="1"/>
</dbReference>
<feature type="site" description="Important for catalytic activity" evidence="17">
    <location>
        <position position="71"/>
    </location>
</feature>
<dbReference type="FunFam" id="3.40.50.920:FF:000003">
    <property type="entry name" value="Transketolase"/>
    <property type="match status" value="1"/>
</dbReference>
<protein>
    <recommendedName>
        <fullName evidence="5 12">Transketolase</fullName>
        <ecNumber evidence="5 12">2.2.1.1</ecNumber>
    </recommendedName>
</protein>
<evidence type="ECO:0000256" key="16">
    <source>
        <dbReference type="PIRSR" id="PIRSR605478-4"/>
    </source>
</evidence>
<keyword evidence="10 15" id="KW-0786">Thiamine pyrophosphate</keyword>
<evidence type="ECO:0000256" key="3">
    <source>
        <dbReference type="ARBA" id="ARBA00007131"/>
    </source>
</evidence>
<feature type="binding site" evidence="15">
    <location>
        <position position="111"/>
    </location>
    <ligand>
        <name>thiamine diphosphate</name>
        <dbReference type="ChEBI" id="CHEBI:58937"/>
    </ligand>
</feature>
<feature type="binding site" evidence="15">
    <location>
        <position position="199"/>
    </location>
    <ligand>
        <name>thiamine diphosphate</name>
        <dbReference type="ChEBI" id="CHEBI:58937"/>
    </ligand>
</feature>
<comment type="subunit">
    <text evidence="4">Homodimer.</text>
</comment>
<feature type="site" description="Important for catalytic activity" evidence="17">
    <location>
        <position position="302"/>
    </location>
</feature>
<keyword evidence="8" id="KW-0106">Calcium</keyword>
<dbReference type="InterPro" id="IPR020826">
    <property type="entry name" value="Transketolase_BS"/>
</dbReference>
<gene>
    <name evidence="19" type="primary">tkt</name>
    <name evidence="19" type="ORF">FKG95_05640</name>
</gene>
<feature type="binding site" evidence="14">
    <location>
        <position position="397"/>
    </location>
    <ligand>
        <name>substrate</name>
    </ligand>
</feature>
<comment type="cofactor">
    <cofactor evidence="16">
        <name>Mg(2+)</name>
        <dbReference type="ChEBI" id="CHEBI:18420"/>
    </cofactor>
    <text evidence="16">Binds 1 Mg(2+) ion per subunit. Can also utilize other divalent metal cations, such as Ca(2+), Mn(2+) and Co(2+).</text>
</comment>
<keyword evidence="9 16" id="KW-0460">Magnesium</keyword>
<feature type="binding site" evidence="14">
    <location>
        <position position="424"/>
    </location>
    <ligand>
        <name>substrate</name>
    </ligand>
</feature>
<reference evidence="19 20" key="1">
    <citation type="submission" date="2019-06" db="EMBL/GenBank/DDBJ databases">
        <title>Whole genome sequence for Rhodospirillaceae sp. R148.</title>
        <authorList>
            <person name="Wang G."/>
        </authorList>
    </citation>
    <scope>NUCLEOTIDE SEQUENCE [LARGE SCALE GENOMIC DNA]</scope>
    <source>
        <strain evidence="19 20">R148</strain>
    </source>
</reference>
<evidence type="ECO:0000313" key="20">
    <source>
        <dbReference type="Proteomes" id="UP000315252"/>
    </source>
</evidence>
<feature type="binding site" evidence="15">
    <location>
        <position position="302"/>
    </location>
    <ligand>
        <name>thiamine diphosphate</name>
        <dbReference type="ChEBI" id="CHEBI:58937"/>
    </ligand>
</feature>
<dbReference type="GO" id="GO:0005829">
    <property type="term" value="C:cytosol"/>
    <property type="evidence" value="ECO:0007669"/>
    <property type="project" value="TreeGrafter"/>
</dbReference>
<dbReference type="Proteomes" id="UP000315252">
    <property type="component" value="Unassembled WGS sequence"/>
</dbReference>
<dbReference type="InterPro" id="IPR033247">
    <property type="entry name" value="Transketolase_fam"/>
</dbReference>
<dbReference type="InterPro" id="IPR009014">
    <property type="entry name" value="Transketo_C/PFOR_II"/>
</dbReference>
<evidence type="ECO:0000256" key="1">
    <source>
        <dbReference type="ARBA" id="ARBA00001913"/>
    </source>
</evidence>
<evidence type="ECO:0000256" key="13">
    <source>
        <dbReference type="PIRSR" id="PIRSR605478-1"/>
    </source>
</evidence>
<dbReference type="CDD" id="cd07033">
    <property type="entry name" value="TPP_PYR_DXS_TK_like"/>
    <property type="match status" value="1"/>
</dbReference>
<dbReference type="Pfam" id="PF22613">
    <property type="entry name" value="Transketolase_C_1"/>
    <property type="match status" value="1"/>
</dbReference>
<feature type="binding site" evidence="15">
    <location>
        <position position="477"/>
    </location>
    <ligand>
        <name>thiamine diphosphate</name>
        <dbReference type="ChEBI" id="CHEBI:58937"/>
    </ligand>
</feature>
<keyword evidence="6 19" id="KW-0808">Transferase</keyword>
<dbReference type="InterPro" id="IPR029061">
    <property type="entry name" value="THDP-binding"/>
</dbReference>
<keyword evidence="7 16" id="KW-0479">Metal-binding</keyword>
<dbReference type="InterPro" id="IPR055152">
    <property type="entry name" value="Transketolase-like_C_2"/>
</dbReference>
<evidence type="ECO:0000256" key="11">
    <source>
        <dbReference type="ARBA" id="ARBA00049473"/>
    </source>
</evidence>
<dbReference type="SUPFAM" id="SSF52922">
    <property type="entry name" value="TK C-terminal domain-like"/>
    <property type="match status" value="1"/>
</dbReference>
<evidence type="ECO:0000256" key="7">
    <source>
        <dbReference type="ARBA" id="ARBA00022723"/>
    </source>
</evidence>
<evidence type="ECO:0000259" key="18">
    <source>
        <dbReference type="SMART" id="SM00861"/>
    </source>
</evidence>
<comment type="catalytic activity">
    <reaction evidence="11">
        <text>D-sedoheptulose 7-phosphate + D-glyceraldehyde 3-phosphate = aldehydo-D-ribose 5-phosphate + D-xylulose 5-phosphate</text>
        <dbReference type="Rhea" id="RHEA:10508"/>
        <dbReference type="ChEBI" id="CHEBI:57483"/>
        <dbReference type="ChEBI" id="CHEBI:57737"/>
        <dbReference type="ChEBI" id="CHEBI:58273"/>
        <dbReference type="ChEBI" id="CHEBI:59776"/>
        <dbReference type="EC" id="2.2.1.1"/>
    </reaction>
</comment>
<dbReference type="Pfam" id="PF02779">
    <property type="entry name" value="Transket_pyr"/>
    <property type="match status" value="1"/>
</dbReference>